<evidence type="ECO:0000313" key="3">
    <source>
        <dbReference type="EMBL" id="SFR93316.1"/>
    </source>
</evidence>
<dbReference type="EMBL" id="FOYZ01000010">
    <property type="protein sequence ID" value="SFR93316.1"/>
    <property type="molecule type" value="Genomic_DNA"/>
</dbReference>
<accession>A0A1I6KQ23</accession>
<dbReference type="AlphaFoldDB" id="A0A1I6KQ23"/>
<dbReference type="Proteomes" id="UP000199659">
    <property type="component" value="Unassembled WGS sequence"/>
</dbReference>
<evidence type="ECO:0000256" key="2">
    <source>
        <dbReference type="SAM" id="SignalP"/>
    </source>
</evidence>
<feature type="transmembrane region" description="Helical" evidence="1">
    <location>
        <begin position="542"/>
        <end position="566"/>
    </location>
</feature>
<proteinExistence type="predicted"/>
<protein>
    <submittedName>
        <fullName evidence="3">Uncharacterized protein</fullName>
    </submittedName>
</protein>
<dbReference type="RefSeq" id="WP_092561409.1">
    <property type="nucleotide sequence ID" value="NZ_FOYZ01000010.1"/>
</dbReference>
<reference evidence="3 4" key="1">
    <citation type="submission" date="2016-10" db="EMBL/GenBank/DDBJ databases">
        <authorList>
            <person name="de Groot N.N."/>
        </authorList>
    </citation>
    <scope>NUCLEOTIDE SEQUENCE [LARGE SCALE GENOMIC DNA]</scope>
    <source>
        <strain evidence="3 4">743A</strain>
    </source>
</reference>
<sequence length="580" mass="67285">MKRKVLFACMLLFCAVVLSACGAKVHTETTFQKDGSGKRITFLEIKKKDEGKINGGFSKLKQVLNENAPSCISVSQEESEDGKSEIFELKYDFKSIEDYKEKTELITGKSPDIQWDKLESGFSNSLRYTETISTRDLIEWMIRAVLDTELYTGSEDNLYELAENKVDFEEETVWTGSENPFFTVNSSFQLEKIAVYTTYDKTEEASKKIQLGFAYEDFILINIEKALEVLKRYSENFKVDRSCNGFSVTLNGQEEMKNFFLKASDGITEEELNWNNLNVEFESGVPAYFMDDRKESVFMQQFRVAEVYNFHNFLKEFSLATDKIEDYVLVPEDLEYKIANIKHVYDLTESEYYNYIGAYPVLDTYYMSFLGSESVTFREIEVRYEMDSNLTGTRQVSMTIEKGNRDVHRQEVVDFYGNREDKISCKEEGDILYLSFVKDFKVGTEEGELSFQPSEKKYLHKRQYRFADVFDINSFVELEEVPVKYVVSIPASFQLDNFYVQGEKFGKAGLKNLEQGERYEYELETSSQEEFAVVYLISAANILFYGIVIIILLLLLGTGGTVYFWLKKEKQTEEESGDWR</sequence>
<keyword evidence="1" id="KW-1133">Transmembrane helix</keyword>
<evidence type="ECO:0000313" key="4">
    <source>
        <dbReference type="Proteomes" id="UP000199659"/>
    </source>
</evidence>
<feature type="signal peptide" evidence="2">
    <location>
        <begin position="1"/>
        <end position="20"/>
    </location>
</feature>
<keyword evidence="4" id="KW-1185">Reference proteome</keyword>
<keyword evidence="1" id="KW-0812">Transmembrane</keyword>
<dbReference type="STRING" id="37658.SAMN05661086_02565"/>
<dbReference type="OrthoDB" id="2035774at2"/>
<keyword evidence="2" id="KW-0732">Signal</keyword>
<keyword evidence="1" id="KW-0472">Membrane</keyword>
<organism evidence="3 4">
    <name type="scientific">Anaeromicropila populeti</name>
    <dbReference type="NCBI Taxonomy" id="37658"/>
    <lineage>
        <taxon>Bacteria</taxon>
        <taxon>Bacillati</taxon>
        <taxon>Bacillota</taxon>
        <taxon>Clostridia</taxon>
        <taxon>Lachnospirales</taxon>
        <taxon>Lachnospiraceae</taxon>
        <taxon>Anaeromicropila</taxon>
    </lineage>
</organism>
<gene>
    <name evidence="3" type="ORF">SAMN05661086_02565</name>
</gene>
<feature type="chain" id="PRO_5038488912" evidence="2">
    <location>
        <begin position="21"/>
        <end position="580"/>
    </location>
</feature>
<dbReference type="PROSITE" id="PS51257">
    <property type="entry name" value="PROKAR_LIPOPROTEIN"/>
    <property type="match status" value="1"/>
</dbReference>
<name>A0A1I6KQ23_9FIRM</name>
<evidence type="ECO:0000256" key="1">
    <source>
        <dbReference type="SAM" id="Phobius"/>
    </source>
</evidence>